<accession>A0A844HQC2</accession>
<organism evidence="3 4">
    <name type="scientific">Paracoccus litorisediminis</name>
    <dbReference type="NCBI Taxonomy" id="2006130"/>
    <lineage>
        <taxon>Bacteria</taxon>
        <taxon>Pseudomonadati</taxon>
        <taxon>Pseudomonadota</taxon>
        <taxon>Alphaproteobacteria</taxon>
        <taxon>Rhodobacterales</taxon>
        <taxon>Paracoccaceae</taxon>
        <taxon>Paracoccus</taxon>
    </lineage>
</organism>
<sequence>MAYDLYQQVTDSIIASLEAGSPAWRKPWTGEGKAAQMPLRGN</sequence>
<dbReference type="AlphaFoldDB" id="A0A844HQC2"/>
<dbReference type="Pfam" id="PF08401">
    <property type="entry name" value="ArdcN"/>
    <property type="match status" value="1"/>
</dbReference>
<proteinExistence type="predicted"/>
<evidence type="ECO:0000313" key="4">
    <source>
        <dbReference type="Proteomes" id="UP000449846"/>
    </source>
</evidence>
<dbReference type="EMBL" id="WMIG01000046">
    <property type="protein sequence ID" value="MTH62603.1"/>
    <property type="molecule type" value="Genomic_DNA"/>
</dbReference>
<evidence type="ECO:0000256" key="1">
    <source>
        <dbReference type="SAM" id="MobiDB-lite"/>
    </source>
</evidence>
<comment type="caution">
    <text evidence="3">The sequence shown here is derived from an EMBL/GenBank/DDBJ whole genome shotgun (WGS) entry which is preliminary data.</text>
</comment>
<reference evidence="3 4" key="1">
    <citation type="submission" date="2019-11" db="EMBL/GenBank/DDBJ databases">
        <authorList>
            <person name="Dong K."/>
        </authorList>
    </citation>
    <scope>NUCLEOTIDE SEQUENCE [LARGE SCALE GENOMIC DNA]</scope>
    <source>
        <strain evidence="3 4">NBRC 112902</strain>
    </source>
</reference>
<dbReference type="OrthoDB" id="9792687at2"/>
<keyword evidence="4" id="KW-1185">Reference proteome</keyword>
<dbReference type="GO" id="GO:0003697">
    <property type="term" value="F:single-stranded DNA binding"/>
    <property type="evidence" value="ECO:0007669"/>
    <property type="project" value="InterPro"/>
</dbReference>
<evidence type="ECO:0000313" key="3">
    <source>
        <dbReference type="EMBL" id="MTH62603.1"/>
    </source>
</evidence>
<gene>
    <name evidence="3" type="ORF">GL300_25865</name>
</gene>
<dbReference type="Proteomes" id="UP000449846">
    <property type="component" value="Unassembled WGS sequence"/>
</dbReference>
<feature type="non-terminal residue" evidence="3">
    <location>
        <position position="42"/>
    </location>
</feature>
<evidence type="ECO:0000259" key="2">
    <source>
        <dbReference type="Pfam" id="PF08401"/>
    </source>
</evidence>
<dbReference type="RefSeq" id="WP_155042546.1">
    <property type="nucleotide sequence ID" value="NZ_WMIG01000046.1"/>
</dbReference>
<feature type="domain" description="N-terminal" evidence="2">
    <location>
        <begin position="4"/>
        <end position="40"/>
    </location>
</feature>
<name>A0A844HQC2_9RHOB</name>
<dbReference type="InterPro" id="IPR013610">
    <property type="entry name" value="ArdC_N"/>
</dbReference>
<feature type="region of interest" description="Disordered" evidence="1">
    <location>
        <begin position="23"/>
        <end position="42"/>
    </location>
</feature>
<protein>
    <submittedName>
        <fullName evidence="3">DUF1738 domain-containing protein</fullName>
    </submittedName>
</protein>